<feature type="domain" description="Gram-positive cocci surface proteins LPxTG" evidence="7">
    <location>
        <begin position="118"/>
        <end position="151"/>
    </location>
</feature>
<keyword evidence="6" id="KW-1133">Transmembrane helix</keyword>
<evidence type="ECO:0000259" key="7">
    <source>
        <dbReference type="PROSITE" id="PS50847"/>
    </source>
</evidence>
<feature type="transmembrane region" description="Helical" evidence="6">
    <location>
        <begin position="129"/>
        <end position="148"/>
    </location>
</feature>
<keyword evidence="6" id="KW-0472">Membrane</keyword>
<evidence type="ECO:0000256" key="2">
    <source>
        <dbReference type="ARBA" id="ARBA00022525"/>
    </source>
</evidence>
<dbReference type="PROSITE" id="PS50847">
    <property type="entry name" value="GRAM_POS_ANCHORING"/>
    <property type="match status" value="1"/>
</dbReference>
<dbReference type="Pfam" id="PF00746">
    <property type="entry name" value="Gram_pos_anchor"/>
    <property type="match status" value="1"/>
</dbReference>
<dbReference type="InterPro" id="IPR019931">
    <property type="entry name" value="LPXTG_anchor"/>
</dbReference>
<keyword evidence="4" id="KW-0572">Peptidoglycan-anchor</keyword>
<dbReference type="Proteomes" id="UP000297348">
    <property type="component" value="Unassembled WGS sequence"/>
</dbReference>
<evidence type="ECO:0000256" key="5">
    <source>
        <dbReference type="SAM" id="MobiDB-lite"/>
    </source>
</evidence>
<dbReference type="EMBL" id="RKLX01000031">
    <property type="protein sequence ID" value="TGD17481.1"/>
    <property type="molecule type" value="Genomic_DNA"/>
</dbReference>
<dbReference type="NCBIfam" id="TIGR01167">
    <property type="entry name" value="LPXTG_anchor"/>
    <property type="match status" value="1"/>
</dbReference>
<organism evidence="8 9">
    <name type="scientific">Levilactobacillus suantsaiihabitans</name>
    <dbReference type="NCBI Taxonomy" id="2487722"/>
    <lineage>
        <taxon>Bacteria</taxon>
        <taxon>Bacillati</taxon>
        <taxon>Bacillota</taxon>
        <taxon>Bacilli</taxon>
        <taxon>Lactobacillales</taxon>
        <taxon>Lactobacillaceae</taxon>
        <taxon>Levilactobacillus</taxon>
    </lineage>
</organism>
<name>A0A4Z0J6H5_9LACO</name>
<accession>A0A4Z0J6H5</accession>
<comment type="caution">
    <text evidence="8">The sequence shown here is derived from an EMBL/GenBank/DDBJ whole genome shotgun (WGS) entry which is preliminary data.</text>
</comment>
<keyword evidence="9" id="KW-1185">Reference proteome</keyword>
<evidence type="ECO:0000313" key="9">
    <source>
        <dbReference type="Proteomes" id="UP000297348"/>
    </source>
</evidence>
<proteinExistence type="predicted"/>
<feature type="region of interest" description="Disordered" evidence="5">
    <location>
        <begin position="57"/>
        <end position="96"/>
    </location>
</feature>
<keyword evidence="3" id="KW-0732">Signal</keyword>
<evidence type="ECO:0000256" key="3">
    <source>
        <dbReference type="ARBA" id="ARBA00022729"/>
    </source>
</evidence>
<reference evidence="8 9" key="1">
    <citation type="submission" date="2018-10" db="EMBL/GenBank/DDBJ databases">
        <title>Lactobacillus sp. R7 and Lactobacillus sp. R19 isolated from fermented mustard green product of Taiwan.</title>
        <authorList>
            <person name="Lin S.-T."/>
        </authorList>
    </citation>
    <scope>NUCLEOTIDE SEQUENCE [LARGE SCALE GENOMIC DNA]</scope>
    <source>
        <strain evidence="8 9">BCRC 81129</strain>
    </source>
</reference>
<sequence length="151" mass="15436">MTGYQATGVTHAQGIYTADGQTVTFTYNQLENAGDADKIDDTTPTTKDTTKQVDVTTGGAADTIATDQTQPAGRTNRVTGPAQGQVTGVKNQKTTSQPAATKLATGHSAATTAAKTSLPQTNEASTGNYILAGVATLLGALGLASLRLRKH</sequence>
<feature type="compositionally biased region" description="Polar residues" evidence="5">
    <location>
        <begin position="71"/>
        <end position="96"/>
    </location>
</feature>
<keyword evidence="2" id="KW-0964">Secreted</keyword>
<keyword evidence="6" id="KW-0812">Transmembrane</keyword>
<feature type="compositionally biased region" description="Low complexity" evidence="5">
    <location>
        <begin position="57"/>
        <end position="70"/>
    </location>
</feature>
<evidence type="ECO:0000256" key="6">
    <source>
        <dbReference type="SAM" id="Phobius"/>
    </source>
</evidence>
<dbReference type="OrthoDB" id="9946903at2"/>
<protein>
    <submittedName>
        <fullName evidence="8">LPXTG cell wall anchor domain-containing protein</fullName>
    </submittedName>
</protein>
<evidence type="ECO:0000256" key="1">
    <source>
        <dbReference type="ARBA" id="ARBA00022512"/>
    </source>
</evidence>
<gene>
    <name evidence="8" type="ORF">EGT51_12305</name>
</gene>
<keyword evidence="1" id="KW-0134">Cell wall</keyword>
<evidence type="ECO:0000313" key="8">
    <source>
        <dbReference type="EMBL" id="TGD17481.1"/>
    </source>
</evidence>
<dbReference type="AlphaFoldDB" id="A0A4Z0J6H5"/>
<evidence type="ECO:0000256" key="4">
    <source>
        <dbReference type="ARBA" id="ARBA00023088"/>
    </source>
</evidence>